<dbReference type="SUPFAM" id="SSF52540">
    <property type="entry name" value="P-loop containing nucleoside triphosphate hydrolases"/>
    <property type="match status" value="1"/>
</dbReference>
<organism evidence="5 6">
    <name type="scientific">Streptomyces turgidiscabies (strain Car8)</name>
    <dbReference type="NCBI Taxonomy" id="698760"/>
    <lineage>
        <taxon>Bacteria</taxon>
        <taxon>Bacillati</taxon>
        <taxon>Actinomycetota</taxon>
        <taxon>Actinomycetes</taxon>
        <taxon>Kitasatosporales</taxon>
        <taxon>Streptomycetaceae</taxon>
        <taxon>Streptomyces</taxon>
    </lineage>
</organism>
<dbReference type="PANTHER" id="PTHR19879">
    <property type="entry name" value="TRANSCRIPTION INITIATION FACTOR TFIID"/>
    <property type="match status" value="1"/>
</dbReference>
<dbReference type="SMART" id="SM00320">
    <property type="entry name" value="WD40"/>
    <property type="match status" value="4"/>
</dbReference>
<dbReference type="Proteomes" id="UP000010931">
    <property type="component" value="Unassembled WGS sequence"/>
</dbReference>
<accession>L7FIU3</accession>
<dbReference type="PANTHER" id="PTHR19879:SF9">
    <property type="entry name" value="TRANSCRIPTION INITIATION FACTOR TFIID SUBUNIT 5"/>
    <property type="match status" value="1"/>
</dbReference>
<evidence type="ECO:0000256" key="3">
    <source>
        <dbReference type="SAM" id="Phobius"/>
    </source>
</evidence>
<feature type="compositionally biased region" description="Low complexity" evidence="2">
    <location>
        <begin position="796"/>
        <end position="807"/>
    </location>
</feature>
<feature type="region of interest" description="Disordered" evidence="2">
    <location>
        <begin position="942"/>
        <end position="968"/>
    </location>
</feature>
<dbReference type="EMBL" id="AEJB01000006">
    <property type="protein sequence ID" value="ELP71313.1"/>
    <property type="molecule type" value="Genomic_DNA"/>
</dbReference>
<feature type="compositionally biased region" description="Low complexity" evidence="2">
    <location>
        <begin position="956"/>
        <end position="966"/>
    </location>
</feature>
<protein>
    <submittedName>
        <fullName evidence="5">WD domain, G-beta repeat protein</fullName>
    </submittedName>
</protein>
<feature type="transmembrane region" description="Helical" evidence="3">
    <location>
        <begin position="501"/>
        <end position="520"/>
    </location>
</feature>
<reference evidence="5 6" key="1">
    <citation type="journal article" date="2011" name="Plasmid">
        <title>Streptomyces turgidiscabies Car8 contains a modular pathogenicity island that shares virulence genes with other actinobacterial plant pathogens.</title>
        <authorList>
            <person name="Huguet-Tapia J.C."/>
            <person name="Badger J.H."/>
            <person name="Loria R."/>
            <person name="Pettis G.S."/>
        </authorList>
    </citation>
    <scope>NUCLEOTIDE SEQUENCE [LARGE SCALE GENOMIC DNA]</scope>
    <source>
        <strain evidence="5 6">Car8</strain>
    </source>
</reference>
<keyword evidence="3" id="KW-0472">Membrane</keyword>
<dbReference type="Gene3D" id="3.40.50.300">
    <property type="entry name" value="P-loop containing nucleotide triphosphate hydrolases"/>
    <property type="match status" value="1"/>
</dbReference>
<dbReference type="PROSITE" id="PS50082">
    <property type="entry name" value="WD_REPEATS_2"/>
    <property type="match status" value="1"/>
</dbReference>
<evidence type="ECO:0000256" key="1">
    <source>
        <dbReference type="PROSITE-ProRule" id="PRU00221"/>
    </source>
</evidence>
<dbReference type="InterPro" id="IPR001680">
    <property type="entry name" value="WD40_rpt"/>
</dbReference>
<dbReference type="InterPro" id="IPR027417">
    <property type="entry name" value="P-loop_NTPase"/>
</dbReference>
<keyword evidence="6" id="KW-1185">Reference proteome</keyword>
<dbReference type="AlphaFoldDB" id="L7FIU3"/>
<dbReference type="Gene3D" id="2.130.10.10">
    <property type="entry name" value="YVTN repeat-like/Quinoprotein amine dehydrogenase"/>
    <property type="match status" value="3"/>
</dbReference>
<comment type="caution">
    <text evidence="5">The sequence shown here is derived from an EMBL/GenBank/DDBJ whole genome shotgun (WGS) entry which is preliminary data.</text>
</comment>
<proteinExistence type="predicted"/>
<keyword evidence="3" id="KW-1133">Transmembrane helix</keyword>
<dbReference type="Pfam" id="PF20703">
    <property type="entry name" value="nSTAND1"/>
    <property type="match status" value="1"/>
</dbReference>
<evidence type="ECO:0000259" key="4">
    <source>
        <dbReference type="Pfam" id="PF20703"/>
    </source>
</evidence>
<evidence type="ECO:0000313" key="5">
    <source>
        <dbReference type="EMBL" id="ELP71313.1"/>
    </source>
</evidence>
<name>L7FIU3_STRT8</name>
<sequence>MQRLAHDLRELRRAAGGPSYRAMTEVAGCSVTSLSEAAAGRKLPSFTVFQGYVRACGGDLGEWEPRWKDADAEAAGTPREEASDAAPPYRGLARFEPDDHALFFGRDRLVEEARELVCTHRFAVVFGASGSGKSSLLRAGLIPHLRAEIARRGAPAALRVLTPGARPAQTYGHLLTPKDGEPESWVVVDQFEEVFTLCRDTRERSHFIDLLLAARNPDSRLRVLIAVRADFYARCAEHRELADALRGAGLLVGPMNAEELREAVVGPAQAAGLLVERELTARIVDEVQDQPGALPMLSHALLETWRRRRSRMLTLAGYEAVGGVLGAIAATAEDVYGRLSGAQARTARQLLLRLIEPGQGNADTRRPLVRAELDDWNGDDVPVVVDRLAHARLVTVDEDGVQLAHEALITCWPRLRGWIEEDRERLRHHRRLTEAARAWLEHDRDPGALYRGSRLVRAEELFADDRSGLTAPECAFLTAALAAREAERRAVTRTARRSRTLIGALSAVLAVALLIGLAAWTQAEDNKERRTDDAARRIAEVADGLRTTDPRTAMLLGVAAWRVSPLPEARRALLGSLAQPERGTFTDPATADDTVRFLLDSGRTLLSSDGGDWRTWDLATGRRTASGRIPGEGADTLVTAGPGARVLAVGGTSSIQLWDTATRHRTRGSSLAADWTNVRFSPDGATFLATTAAGRVQLRSVADGRLLYTTHGAADLSDVASGPDGRLVALCPNGRAPQLWDLHDRRLVHGSWERSRKLCDENSTVVFGGGGGTGAGGGGGGGRFAVLSDTGRRPEGNGSTGTSGNTGLRVWDTGTGRQVADIPSLGVDSAVFSPDGALLATADDTEVRVWRLDGTTTAPVFRHALNNQIVSDGLSWVPGRRPALRYLEERTVHTLDLGPVATSVWRAHPADSVLLSPDGHTLATAERTTGANYRFRLLDTRDGHDLGPLPSPPAPVSDDPSTPVDPQGTLSLTGFSPDGTTFAYGISAPGVATAPQPITVWDVGRHLARTTLSLPNAGSVDVVVGLHPGPAGHRLYATRISDLGRLDEEVWDVARHRRTGVLKGLEGMPLAVRPDGRLLVGDNRAVRPPSGKVTTPSLVQGARIGALAFSLDGSLLAAGDWSGRVALWDGELRRSTGVLRSVFPTALEGGPEGVGALAVSPDRRTLAVAGDQGTLQLWDIPTSQPLGGTLTTPGDAITTLAFAPDSATLYAGSAHVPLQRYSIDPAGAVREVCGRAGGHGLTREQWRTYIPDAGFRRVCGT</sequence>
<gene>
    <name evidence="5" type="ORF">STRTUCAR8_05431</name>
</gene>
<dbReference type="InterPro" id="IPR049052">
    <property type="entry name" value="nSTAND1"/>
</dbReference>
<dbReference type="STRING" id="85558.T45_01181"/>
<keyword evidence="3" id="KW-0812">Transmembrane</keyword>
<dbReference type="PATRIC" id="fig|698760.3.peg.66"/>
<dbReference type="SUPFAM" id="SSF50960">
    <property type="entry name" value="TolB, C-terminal domain"/>
    <property type="match status" value="1"/>
</dbReference>
<feature type="region of interest" description="Disordered" evidence="2">
    <location>
        <begin position="770"/>
        <end position="807"/>
    </location>
</feature>
<evidence type="ECO:0000313" key="6">
    <source>
        <dbReference type="Proteomes" id="UP000010931"/>
    </source>
</evidence>
<feature type="region of interest" description="Disordered" evidence="2">
    <location>
        <begin position="71"/>
        <end position="90"/>
    </location>
</feature>
<dbReference type="InterPro" id="IPR011047">
    <property type="entry name" value="Quinoprotein_ADH-like_sf"/>
</dbReference>
<evidence type="ECO:0000256" key="2">
    <source>
        <dbReference type="SAM" id="MobiDB-lite"/>
    </source>
</evidence>
<dbReference type="Pfam" id="PF00400">
    <property type="entry name" value="WD40"/>
    <property type="match status" value="3"/>
</dbReference>
<dbReference type="InterPro" id="IPR015943">
    <property type="entry name" value="WD40/YVTN_repeat-like_dom_sf"/>
</dbReference>
<feature type="repeat" description="WD" evidence="1">
    <location>
        <begin position="1147"/>
        <end position="1188"/>
    </location>
</feature>
<feature type="compositionally biased region" description="Gly residues" evidence="2">
    <location>
        <begin position="770"/>
        <end position="783"/>
    </location>
</feature>
<dbReference type="SUPFAM" id="SSF50998">
    <property type="entry name" value="Quinoprotein alcohol dehydrogenase-like"/>
    <property type="match status" value="1"/>
</dbReference>
<dbReference type="PROSITE" id="PS50294">
    <property type="entry name" value="WD_REPEATS_REGION"/>
    <property type="match status" value="1"/>
</dbReference>
<keyword evidence="1" id="KW-0853">WD repeat</keyword>
<feature type="domain" description="Novel STAND NTPase 1" evidence="4">
    <location>
        <begin position="88"/>
        <end position="446"/>
    </location>
</feature>